<dbReference type="PANTHER" id="PTHR11579">
    <property type="entry name" value="PROTEIN-L-ISOASPARTATE O-METHYLTRANSFERASE"/>
    <property type="match status" value="1"/>
</dbReference>
<dbReference type="Gene3D" id="3.40.50.150">
    <property type="entry name" value="Vaccinia Virus protein VP39"/>
    <property type="match status" value="1"/>
</dbReference>
<accession>A0A2G1QR29</accession>
<evidence type="ECO:0000256" key="5">
    <source>
        <dbReference type="ARBA" id="ARBA00022490"/>
    </source>
</evidence>
<dbReference type="InterPro" id="IPR000682">
    <property type="entry name" value="PCMT"/>
</dbReference>
<dbReference type="OrthoDB" id="9810066at2"/>
<dbReference type="AlphaFoldDB" id="A0A2G1QR29"/>
<evidence type="ECO:0000256" key="9">
    <source>
        <dbReference type="ARBA" id="ARBA00030757"/>
    </source>
</evidence>
<dbReference type="CDD" id="cd02440">
    <property type="entry name" value="AdoMet_MTases"/>
    <property type="match status" value="1"/>
</dbReference>
<evidence type="ECO:0000256" key="11">
    <source>
        <dbReference type="ARBA" id="ARBA00031350"/>
    </source>
</evidence>
<dbReference type="EC" id="2.1.1.77" evidence="3"/>
<dbReference type="GO" id="GO:0004719">
    <property type="term" value="F:protein-L-isoaspartate (D-aspartate) O-methyltransferase activity"/>
    <property type="evidence" value="ECO:0007669"/>
    <property type="project" value="UniProtKB-EC"/>
</dbReference>
<protein>
    <recommendedName>
        <fullName evidence="4">Protein-L-isoaspartate O-methyltransferase</fullName>
        <ecNumber evidence="3">2.1.1.77</ecNumber>
    </recommendedName>
    <alternativeName>
        <fullName evidence="11">L-isoaspartyl protein carboxyl methyltransferase</fullName>
    </alternativeName>
    <alternativeName>
        <fullName evidence="9">Protein L-isoaspartyl methyltransferase</fullName>
    </alternativeName>
    <alternativeName>
        <fullName evidence="10">Protein-beta-aspartate methyltransferase</fullName>
    </alternativeName>
</protein>
<keyword evidence="8" id="KW-0949">S-adenosyl-L-methionine</keyword>
<dbReference type="PANTHER" id="PTHR11579:SF0">
    <property type="entry name" value="PROTEIN-L-ISOASPARTATE(D-ASPARTATE) O-METHYLTRANSFERASE"/>
    <property type="match status" value="1"/>
</dbReference>
<dbReference type="SUPFAM" id="SSF53335">
    <property type="entry name" value="S-adenosyl-L-methionine-dependent methyltransferases"/>
    <property type="match status" value="1"/>
</dbReference>
<keyword evidence="6 12" id="KW-0489">Methyltransferase</keyword>
<dbReference type="EMBL" id="PDVP01000002">
    <property type="protein sequence ID" value="PHP67973.1"/>
    <property type="molecule type" value="Genomic_DNA"/>
</dbReference>
<keyword evidence="13" id="KW-1185">Reference proteome</keyword>
<proteinExistence type="inferred from homology"/>
<dbReference type="Pfam" id="PF01135">
    <property type="entry name" value="PCMT"/>
    <property type="match status" value="1"/>
</dbReference>
<comment type="similarity">
    <text evidence="2">Belongs to the methyltransferase superfamily. L-isoaspartyl/D-aspartyl protein methyltransferase family.</text>
</comment>
<evidence type="ECO:0000256" key="8">
    <source>
        <dbReference type="ARBA" id="ARBA00022691"/>
    </source>
</evidence>
<comment type="caution">
    <text evidence="12">The sequence shown here is derived from an EMBL/GenBank/DDBJ whole genome shotgun (WGS) entry which is preliminary data.</text>
</comment>
<keyword evidence="5" id="KW-0963">Cytoplasm</keyword>
<evidence type="ECO:0000313" key="12">
    <source>
        <dbReference type="EMBL" id="PHP67973.1"/>
    </source>
</evidence>
<keyword evidence="7 12" id="KW-0808">Transferase</keyword>
<evidence type="ECO:0000256" key="3">
    <source>
        <dbReference type="ARBA" id="ARBA00011890"/>
    </source>
</evidence>
<comment type="subcellular location">
    <subcellularLocation>
        <location evidence="1">Cytoplasm</location>
    </subcellularLocation>
</comment>
<evidence type="ECO:0000256" key="6">
    <source>
        <dbReference type="ARBA" id="ARBA00022603"/>
    </source>
</evidence>
<dbReference type="Proteomes" id="UP000221168">
    <property type="component" value="Unassembled WGS sequence"/>
</dbReference>
<evidence type="ECO:0000256" key="4">
    <source>
        <dbReference type="ARBA" id="ARBA00013346"/>
    </source>
</evidence>
<organism evidence="12 13">
    <name type="scientific">Zhengella mangrovi</name>
    <dbReference type="NCBI Taxonomy" id="1982044"/>
    <lineage>
        <taxon>Bacteria</taxon>
        <taxon>Pseudomonadati</taxon>
        <taxon>Pseudomonadota</taxon>
        <taxon>Alphaproteobacteria</taxon>
        <taxon>Hyphomicrobiales</taxon>
        <taxon>Notoacmeibacteraceae</taxon>
        <taxon>Zhengella</taxon>
    </lineage>
</organism>
<evidence type="ECO:0000256" key="2">
    <source>
        <dbReference type="ARBA" id="ARBA00005369"/>
    </source>
</evidence>
<dbReference type="GO" id="GO:0032259">
    <property type="term" value="P:methylation"/>
    <property type="evidence" value="ECO:0007669"/>
    <property type="project" value="UniProtKB-KW"/>
</dbReference>
<evidence type="ECO:0000256" key="7">
    <source>
        <dbReference type="ARBA" id="ARBA00022679"/>
    </source>
</evidence>
<dbReference type="RefSeq" id="WP_099304309.1">
    <property type="nucleotide sequence ID" value="NZ_PDVP01000002.1"/>
</dbReference>
<dbReference type="NCBIfam" id="NF001453">
    <property type="entry name" value="PRK00312.1"/>
    <property type="match status" value="1"/>
</dbReference>
<dbReference type="InterPro" id="IPR029063">
    <property type="entry name" value="SAM-dependent_MTases_sf"/>
</dbReference>
<reference evidence="12 13" key="1">
    <citation type="submission" date="2017-10" db="EMBL/GenBank/DDBJ databases">
        <title>Sedimentibacterium mangrovi gen. nov., sp. nov., a novel member of family Phyllobacteriacea isolated from mangrove sediment.</title>
        <authorList>
            <person name="Liao H."/>
            <person name="Tian Y."/>
        </authorList>
    </citation>
    <scope>NUCLEOTIDE SEQUENCE [LARGE SCALE GENOMIC DNA]</scope>
    <source>
        <strain evidence="12 13">X9-2-2</strain>
    </source>
</reference>
<gene>
    <name evidence="12" type="ORF">CSC94_04680</name>
</gene>
<name>A0A2G1QR29_9HYPH</name>
<evidence type="ECO:0000256" key="10">
    <source>
        <dbReference type="ARBA" id="ARBA00031323"/>
    </source>
</evidence>
<evidence type="ECO:0000313" key="13">
    <source>
        <dbReference type="Proteomes" id="UP000221168"/>
    </source>
</evidence>
<dbReference type="GO" id="GO:0005737">
    <property type="term" value="C:cytoplasm"/>
    <property type="evidence" value="ECO:0007669"/>
    <property type="project" value="UniProtKB-SubCell"/>
</dbReference>
<evidence type="ECO:0000256" key="1">
    <source>
        <dbReference type="ARBA" id="ARBA00004496"/>
    </source>
</evidence>
<sequence length="219" mass="23588">MQSSARGSEAEAFAAFVLRMRAAGIDDNRLFAAFEATPRRIFIPSEHQQAAFGARSCPIGCGESVEGLDLQGRVLASLDLQPGQRVLEIGTGSGFTAAVMSRIASRVTTVERFRTLAAEAAERYRTLGLLNVLQRHGDAEKAIDGEGPFDRIVVWPAFDAMPRGYVDLLSSGGIMIAPIGPADDRQVLARLTKVGSRFERSDIGIVRFQPIVRGIAATL</sequence>